<dbReference type="PANTHER" id="PTHR45947">
    <property type="entry name" value="SULFOQUINOVOSYL TRANSFERASE SQD2"/>
    <property type="match status" value="1"/>
</dbReference>
<evidence type="ECO:0000256" key="2">
    <source>
        <dbReference type="ARBA" id="ARBA00022679"/>
    </source>
</evidence>
<evidence type="ECO:0000259" key="3">
    <source>
        <dbReference type="Pfam" id="PF00534"/>
    </source>
</evidence>
<dbReference type="EMBL" id="CP108188">
    <property type="protein sequence ID" value="WTR70497.1"/>
    <property type="molecule type" value="Genomic_DNA"/>
</dbReference>
<evidence type="ECO:0000259" key="4">
    <source>
        <dbReference type="Pfam" id="PF13439"/>
    </source>
</evidence>
<evidence type="ECO:0000313" key="5">
    <source>
        <dbReference type="EMBL" id="WTR70497.1"/>
    </source>
</evidence>
<dbReference type="Pfam" id="PF13439">
    <property type="entry name" value="Glyco_transf_4"/>
    <property type="match status" value="1"/>
</dbReference>
<feature type="domain" description="Glycosyltransferase subfamily 4-like N-terminal" evidence="4">
    <location>
        <begin position="12"/>
        <end position="171"/>
    </location>
</feature>
<dbReference type="GO" id="GO:0016757">
    <property type="term" value="F:glycosyltransferase activity"/>
    <property type="evidence" value="ECO:0007669"/>
    <property type="project" value="UniProtKB-KW"/>
</dbReference>
<gene>
    <name evidence="5" type="ORF">OG814_15035</name>
</gene>
<proteinExistence type="predicted"/>
<name>A0ABZ1L7R3_9ACTN</name>
<dbReference type="SUPFAM" id="SSF53756">
    <property type="entry name" value="UDP-Glycosyltransferase/glycogen phosphorylase"/>
    <property type="match status" value="1"/>
</dbReference>
<keyword evidence="1 5" id="KW-0328">Glycosyltransferase</keyword>
<evidence type="ECO:0000313" key="6">
    <source>
        <dbReference type="Proteomes" id="UP001622594"/>
    </source>
</evidence>
<dbReference type="Gene3D" id="3.40.50.2000">
    <property type="entry name" value="Glycogen Phosphorylase B"/>
    <property type="match status" value="2"/>
</dbReference>
<dbReference type="Pfam" id="PF00534">
    <property type="entry name" value="Glycos_transf_1"/>
    <property type="match status" value="1"/>
</dbReference>
<evidence type="ECO:0000256" key="1">
    <source>
        <dbReference type="ARBA" id="ARBA00022676"/>
    </source>
</evidence>
<sequence>MRVLHVITGLGIGGAEQQLRLLLRHLPVRSGVVTLTNPGAVAAGIEADGTPVTHLGMAGNRDIGALPRLARIVRQGRYDLVHTHLYRACVYGRTAARLAGVRRVIATEHSLGETQIEGRPLSAGTRALYLASERLGTSTVAVSPSVARRLADWGVPPDRIQVVPNGIETDRFAYDARARHRARRILGLPEDAYVVGGVGRLTPGKKFDRLVRAVASVPEARLLLVGEGEQREELLRVARESGAADRVLLAGACEDPPTGASPGPSLPELLAAMDAFVSTSPDETFGLAVVEALAAGLPVLYVACPAIDDLTPEAAPGARRIGESVPELISALRGIQDARLARLPLPAAARRYDIAHSARQLMSLYDQAVHGTPSTAN</sequence>
<organism evidence="5 6">
    <name type="scientific">Streptomyces zaomyceticus</name>
    <dbReference type="NCBI Taxonomy" id="68286"/>
    <lineage>
        <taxon>Bacteria</taxon>
        <taxon>Bacillati</taxon>
        <taxon>Actinomycetota</taxon>
        <taxon>Actinomycetes</taxon>
        <taxon>Kitasatosporales</taxon>
        <taxon>Streptomycetaceae</taxon>
        <taxon>Streptomyces</taxon>
    </lineage>
</organism>
<dbReference type="InterPro" id="IPR001296">
    <property type="entry name" value="Glyco_trans_1"/>
</dbReference>
<dbReference type="RefSeq" id="WP_327163952.1">
    <property type="nucleotide sequence ID" value="NZ_CP108062.1"/>
</dbReference>
<keyword evidence="2 5" id="KW-0808">Transferase</keyword>
<dbReference type="Proteomes" id="UP001622594">
    <property type="component" value="Chromosome"/>
</dbReference>
<dbReference type="PANTHER" id="PTHR45947:SF3">
    <property type="entry name" value="SULFOQUINOVOSYL TRANSFERASE SQD2"/>
    <property type="match status" value="1"/>
</dbReference>
<keyword evidence="6" id="KW-1185">Reference proteome</keyword>
<dbReference type="EC" id="2.4.-.-" evidence="5"/>
<dbReference type="InterPro" id="IPR050194">
    <property type="entry name" value="Glycosyltransferase_grp1"/>
</dbReference>
<dbReference type="InterPro" id="IPR028098">
    <property type="entry name" value="Glyco_trans_4-like_N"/>
</dbReference>
<protein>
    <submittedName>
        <fullName evidence="5">Glycosyltransferase</fullName>
        <ecNumber evidence="5">2.4.-.-</ecNumber>
    </submittedName>
</protein>
<reference evidence="5 6" key="1">
    <citation type="submission" date="2022-10" db="EMBL/GenBank/DDBJ databases">
        <title>The complete genomes of actinobacterial strains from the NBC collection.</title>
        <authorList>
            <person name="Joergensen T.S."/>
            <person name="Alvarez Arevalo M."/>
            <person name="Sterndorff E.B."/>
            <person name="Faurdal D."/>
            <person name="Vuksanovic O."/>
            <person name="Mourched A.-S."/>
            <person name="Charusanti P."/>
            <person name="Shaw S."/>
            <person name="Blin K."/>
            <person name="Weber T."/>
        </authorList>
    </citation>
    <scope>NUCLEOTIDE SEQUENCE [LARGE SCALE GENOMIC DNA]</scope>
    <source>
        <strain evidence="5 6">NBC_00123</strain>
    </source>
</reference>
<feature type="domain" description="Glycosyl transferase family 1" evidence="3">
    <location>
        <begin position="181"/>
        <end position="309"/>
    </location>
</feature>
<accession>A0ABZ1L7R3</accession>